<keyword evidence="4" id="KW-0540">Nuclease</keyword>
<dbReference type="CDD" id="cd00303">
    <property type="entry name" value="retropepsin_like"/>
    <property type="match status" value="1"/>
</dbReference>
<dbReference type="GO" id="GO:0003964">
    <property type="term" value="F:RNA-directed DNA polymerase activity"/>
    <property type="evidence" value="ECO:0007669"/>
    <property type="project" value="UniProtKB-KW"/>
</dbReference>
<comment type="caution">
    <text evidence="9">The sequence shown here is derived from an EMBL/GenBank/DDBJ whole genome shotgun (WGS) entry which is preliminary data.</text>
</comment>
<evidence type="ECO:0000256" key="3">
    <source>
        <dbReference type="ARBA" id="ARBA00022695"/>
    </source>
</evidence>
<dbReference type="PANTHER" id="PTHR34072">
    <property type="entry name" value="ENZYMATIC POLYPROTEIN-RELATED"/>
    <property type="match status" value="1"/>
</dbReference>
<dbReference type="SUPFAM" id="SSF53098">
    <property type="entry name" value="Ribonuclease H-like"/>
    <property type="match status" value="1"/>
</dbReference>
<dbReference type="GO" id="GO:0016787">
    <property type="term" value="F:hydrolase activity"/>
    <property type="evidence" value="ECO:0007669"/>
    <property type="project" value="UniProtKB-KW"/>
</dbReference>
<accession>A0A5B6VX65</accession>
<name>A0A5B6VX65_9ROSI</name>
<dbReference type="Gene3D" id="3.30.70.270">
    <property type="match status" value="2"/>
</dbReference>
<dbReference type="Proteomes" id="UP000325315">
    <property type="component" value="Unassembled WGS sequence"/>
</dbReference>
<dbReference type="CDD" id="cd09274">
    <property type="entry name" value="RNase_HI_RT_Ty3"/>
    <property type="match status" value="1"/>
</dbReference>
<dbReference type="InterPro" id="IPR021109">
    <property type="entry name" value="Peptidase_aspartic_dom_sf"/>
</dbReference>
<dbReference type="InterPro" id="IPR036397">
    <property type="entry name" value="RNaseH_sf"/>
</dbReference>
<sequence length="557" mass="64128">MSVFKKLGIVELGPTTVTLQLSDRSYTHLEGKIKYVLVRIDNFIFPIDFIVLDYEVDKSVPMILGRPLLAIGMNALKCADDVEECHVFSLLNSVVKEEFKKKYHDKEHSELDSVDIDDEGSLGHHKQLMTSKLIVDRPRNLFDILDLSIQTFSLANLSIEEPPTLELKPLPTKLKYAYFGKDNTLLVVVSAELTYDSWVSPVQCVPKKGDVTVVSNDNNELIPTQTVIGWRVCMDYRKLNKSTRKNHFPLPFIDKMLDRLPEVPQSVLDEFSVFGNEFGGCFHNLELVLQHREETNLVLNWEKCHFMELKKRLVVAPIAVAPDWSLSFELMCDASDFSVGQVLGKRTGVVFEIDNFRSYLVGTRVIVYTDHSATKYLVSKKDTKLRLTRWILLLQEFYLEIRDRKGTENQVAYHLSRLEVGNEDGNVKLLNEDFLNKQPLAAATLPWYVDIVNFLNLWIHFHPHLAILVAVEYVSKWVESLPTNDAKSMMKFLHKYGVKHKLATAYHPQTNRQVEISNREIKQILENVVKPTQKDWSLRLDEALWAYRTAFKTLLGM</sequence>
<dbReference type="InterPro" id="IPR043502">
    <property type="entry name" value="DNA/RNA_pol_sf"/>
</dbReference>
<dbReference type="Gene3D" id="2.40.70.10">
    <property type="entry name" value="Acid Proteases"/>
    <property type="match status" value="1"/>
</dbReference>
<dbReference type="Pfam" id="PF17917">
    <property type="entry name" value="RT_RNaseH"/>
    <property type="match status" value="1"/>
</dbReference>
<evidence type="ECO:0000256" key="2">
    <source>
        <dbReference type="ARBA" id="ARBA00022679"/>
    </source>
</evidence>
<keyword evidence="5" id="KW-0255">Endonuclease</keyword>
<evidence type="ECO:0000259" key="8">
    <source>
        <dbReference type="Pfam" id="PF17917"/>
    </source>
</evidence>
<evidence type="ECO:0000256" key="7">
    <source>
        <dbReference type="ARBA" id="ARBA00022918"/>
    </source>
</evidence>
<dbReference type="EMBL" id="SMMG02000005">
    <property type="protein sequence ID" value="KAA3473574.1"/>
    <property type="molecule type" value="Genomic_DNA"/>
</dbReference>
<dbReference type="GO" id="GO:0004519">
    <property type="term" value="F:endonuclease activity"/>
    <property type="evidence" value="ECO:0007669"/>
    <property type="project" value="UniProtKB-KW"/>
</dbReference>
<keyword evidence="7" id="KW-0695">RNA-directed DNA polymerase</keyword>
<dbReference type="InterPro" id="IPR043128">
    <property type="entry name" value="Rev_trsase/Diguanyl_cyclase"/>
</dbReference>
<evidence type="ECO:0000256" key="6">
    <source>
        <dbReference type="ARBA" id="ARBA00022801"/>
    </source>
</evidence>
<dbReference type="PANTHER" id="PTHR34072:SF57">
    <property type="entry name" value="RNA-DIRECTED DNA POLYMERASE"/>
    <property type="match status" value="1"/>
</dbReference>
<evidence type="ECO:0000256" key="1">
    <source>
        <dbReference type="ARBA" id="ARBA00012493"/>
    </source>
</evidence>
<keyword evidence="3" id="KW-0548">Nucleotidyltransferase</keyword>
<dbReference type="InterPro" id="IPR012337">
    <property type="entry name" value="RNaseH-like_sf"/>
</dbReference>
<protein>
    <recommendedName>
        <fullName evidence="1">RNA-directed DNA polymerase</fullName>
        <ecNumber evidence="1">2.7.7.49</ecNumber>
    </recommendedName>
</protein>
<reference evidence="10" key="1">
    <citation type="journal article" date="2019" name="Plant Biotechnol. J.">
        <title>Genome sequencing of the Australian wild diploid species Gossypium australe highlights disease resistance and delayed gland morphogenesis.</title>
        <authorList>
            <person name="Cai Y."/>
            <person name="Cai X."/>
            <person name="Wang Q."/>
            <person name="Wang P."/>
            <person name="Zhang Y."/>
            <person name="Cai C."/>
            <person name="Xu Y."/>
            <person name="Wang K."/>
            <person name="Zhou Z."/>
            <person name="Wang C."/>
            <person name="Geng S."/>
            <person name="Li B."/>
            <person name="Dong Q."/>
            <person name="Hou Y."/>
            <person name="Wang H."/>
            <person name="Ai P."/>
            <person name="Liu Z."/>
            <person name="Yi F."/>
            <person name="Sun M."/>
            <person name="An G."/>
            <person name="Cheng J."/>
            <person name="Zhang Y."/>
            <person name="Shi Q."/>
            <person name="Xie Y."/>
            <person name="Shi X."/>
            <person name="Chang Y."/>
            <person name="Huang F."/>
            <person name="Chen Y."/>
            <person name="Hong S."/>
            <person name="Mi L."/>
            <person name="Sun Q."/>
            <person name="Zhang L."/>
            <person name="Zhou B."/>
            <person name="Peng R."/>
            <person name="Zhang X."/>
            <person name="Liu F."/>
        </authorList>
    </citation>
    <scope>NUCLEOTIDE SEQUENCE [LARGE SCALE GENOMIC DNA]</scope>
    <source>
        <strain evidence="10">cv. PA1801</strain>
    </source>
</reference>
<dbReference type="EC" id="2.7.7.49" evidence="1"/>
<evidence type="ECO:0000313" key="10">
    <source>
        <dbReference type="Proteomes" id="UP000325315"/>
    </source>
</evidence>
<gene>
    <name evidence="9" type="ORF">EPI10_023940</name>
</gene>
<evidence type="ECO:0000313" key="9">
    <source>
        <dbReference type="EMBL" id="KAA3473574.1"/>
    </source>
</evidence>
<keyword evidence="2" id="KW-0808">Transferase</keyword>
<dbReference type="AlphaFoldDB" id="A0A5B6VX65"/>
<dbReference type="GO" id="GO:0003676">
    <property type="term" value="F:nucleic acid binding"/>
    <property type="evidence" value="ECO:0007669"/>
    <property type="project" value="InterPro"/>
</dbReference>
<organism evidence="9 10">
    <name type="scientific">Gossypium australe</name>
    <dbReference type="NCBI Taxonomy" id="47621"/>
    <lineage>
        <taxon>Eukaryota</taxon>
        <taxon>Viridiplantae</taxon>
        <taxon>Streptophyta</taxon>
        <taxon>Embryophyta</taxon>
        <taxon>Tracheophyta</taxon>
        <taxon>Spermatophyta</taxon>
        <taxon>Magnoliopsida</taxon>
        <taxon>eudicotyledons</taxon>
        <taxon>Gunneridae</taxon>
        <taxon>Pentapetalae</taxon>
        <taxon>rosids</taxon>
        <taxon>malvids</taxon>
        <taxon>Malvales</taxon>
        <taxon>Malvaceae</taxon>
        <taxon>Malvoideae</taxon>
        <taxon>Gossypium</taxon>
    </lineage>
</organism>
<dbReference type="InterPro" id="IPR041373">
    <property type="entry name" value="RT_RNaseH"/>
</dbReference>
<dbReference type="OrthoDB" id="1001379at2759"/>
<dbReference type="Gene3D" id="3.30.420.10">
    <property type="entry name" value="Ribonuclease H-like superfamily/Ribonuclease H"/>
    <property type="match status" value="1"/>
</dbReference>
<feature type="domain" description="Reverse transcriptase RNase H-like" evidence="8">
    <location>
        <begin position="348"/>
        <end position="397"/>
    </location>
</feature>
<proteinExistence type="predicted"/>
<dbReference type="SUPFAM" id="SSF56672">
    <property type="entry name" value="DNA/RNA polymerases"/>
    <property type="match status" value="1"/>
</dbReference>
<evidence type="ECO:0000256" key="5">
    <source>
        <dbReference type="ARBA" id="ARBA00022759"/>
    </source>
</evidence>
<keyword evidence="10" id="KW-1185">Reference proteome</keyword>
<evidence type="ECO:0000256" key="4">
    <source>
        <dbReference type="ARBA" id="ARBA00022722"/>
    </source>
</evidence>
<dbReference type="Gene3D" id="3.10.10.10">
    <property type="entry name" value="HIV Type 1 Reverse Transcriptase, subunit A, domain 1"/>
    <property type="match status" value="1"/>
</dbReference>
<keyword evidence="6" id="KW-0378">Hydrolase</keyword>